<accession>A0ABS7MKC5</accession>
<comment type="caution">
    <text evidence="2">The sequence shown here is derived from an EMBL/GenBank/DDBJ whole genome shotgun (WGS) entry which is preliminary data.</text>
</comment>
<evidence type="ECO:0000256" key="1">
    <source>
        <dbReference type="SAM" id="MobiDB-lite"/>
    </source>
</evidence>
<sequence>MIQFIKMHWKVYVFLAVTAVLLGAAAAYIVGVKGSTPPELRAKRIAAEQGQTVLERSEGLASSTANAEGSAEPSSKVGSEASGNASAE</sequence>
<feature type="region of interest" description="Disordered" evidence="1">
    <location>
        <begin position="54"/>
        <end position="88"/>
    </location>
</feature>
<organism evidence="2 3">
    <name type="scientific">Collinsella ureilytica</name>
    <dbReference type="NCBI Taxonomy" id="2869515"/>
    <lineage>
        <taxon>Bacteria</taxon>
        <taxon>Bacillati</taxon>
        <taxon>Actinomycetota</taxon>
        <taxon>Coriobacteriia</taxon>
        <taxon>Coriobacteriales</taxon>
        <taxon>Coriobacteriaceae</taxon>
        <taxon>Collinsella</taxon>
    </lineage>
</organism>
<name>A0ABS7MKC5_9ACTN</name>
<dbReference type="RefSeq" id="WP_222199527.1">
    <property type="nucleotide sequence ID" value="NZ_JAIMFO010000006.1"/>
</dbReference>
<protein>
    <submittedName>
        <fullName evidence="2">Uncharacterized protein</fullName>
    </submittedName>
</protein>
<evidence type="ECO:0000313" key="2">
    <source>
        <dbReference type="EMBL" id="MBY4797817.1"/>
    </source>
</evidence>
<proteinExistence type="predicted"/>
<gene>
    <name evidence="2" type="ORF">K6V98_05545</name>
</gene>
<evidence type="ECO:0000313" key="3">
    <source>
        <dbReference type="Proteomes" id="UP000700908"/>
    </source>
</evidence>
<dbReference type="EMBL" id="JAIMFO010000006">
    <property type="protein sequence ID" value="MBY4797817.1"/>
    <property type="molecule type" value="Genomic_DNA"/>
</dbReference>
<reference evidence="2 3" key="1">
    <citation type="submission" date="2021-08" db="EMBL/GenBank/DDBJ databases">
        <title>Collinsella faecalis sp. nov. isolated from swine faeces.</title>
        <authorList>
            <person name="Oh B.S."/>
            <person name="Lee J.H."/>
        </authorList>
    </citation>
    <scope>NUCLEOTIDE SEQUENCE [LARGE SCALE GENOMIC DNA]</scope>
    <source>
        <strain evidence="2 3">AGMB00827</strain>
    </source>
</reference>
<keyword evidence="3" id="KW-1185">Reference proteome</keyword>
<dbReference type="Proteomes" id="UP000700908">
    <property type="component" value="Unassembled WGS sequence"/>
</dbReference>